<sequence>MSDNKRPAHGLWFIPITFFIAFYLAALPLPGRFEIARPDWVSLMVVFWVLVLPERFGVLVSFCVGLLYDSLVGTPLGLYGAVFSCLAYTILLLHARLKMYPLGQQALVIFLVIGISHIIAAWLKGAVMSTVSGQLHMWPALTSAILWPWVYGINRTLQIRFRVQ</sequence>
<organism evidence="10 11">
    <name type="scientific">Reinekea marinisedimentorum</name>
    <dbReference type="NCBI Taxonomy" id="230495"/>
    <lineage>
        <taxon>Bacteria</taxon>
        <taxon>Pseudomonadati</taxon>
        <taxon>Pseudomonadota</taxon>
        <taxon>Gammaproteobacteria</taxon>
        <taxon>Oceanospirillales</taxon>
        <taxon>Saccharospirillaceae</taxon>
        <taxon>Reinekea</taxon>
    </lineage>
</organism>
<keyword evidence="4 9" id="KW-0812">Transmembrane</keyword>
<evidence type="ECO:0000256" key="9">
    <source>
        <dbReference type="SAM" id="Phobius"/>
    </source>
</evidence>
<keyword evidence="5 8" id="KW-0133">Cell shape</keyword>
<dbReference type="InterPro" id="IPR007227">
    <property type="entry name" value="Cell_shape_determining_MreD"/>
</dbReference>
<dbReference type="PANTHER" id="PTHR37484">
    <property type="entry name" value="ROD SHAPE-DETERMINING PROTEIN MRED"/>
    <property type="match status" value="1"/>
</dbReference>
<name>A0A4R3I5N2_9GAMM</name>
<dbReference type="InterPro" id="IPR026034">
    <property type="entry name" value="MreD_proteobac"/>
</dbReference>
<evidence type="ECO:0000256" key="7">
    <source>
        <dbReference type="ARBA" id="ARBA00023136"/>
    </source>
</evidence>
<keyword evidence="8" id="KW-0997">Cell inner membrane</keyword>
<gene>
    <name evidence="10" type="ORF">BCF53_11013</name>
</gene>
<feature type="transmembrane region" description="Helical" evidence="9">
    <location>
        <begin position="12"/>
        <end position="29"/>
    </location>
</feature>
<dbReference type="GO" id="GO:0005886">
    <property type="term" value="C:plasma membrane"/>
    <property type="evidence" value="ECO:0007669"/>
    <property type="project" value="UniProtKB-SubCell"/>
</dbReference>
<comment type="function">
    <text evidence="8">Involved in formation of the rod shape of the cell. May also contribute to regulation of formation of penicillin-binding proteins.</text>
</comment>
<keyword evidence="11" id="KW-1185">Reference proteome</keyword>
<accession>A0A4R3I5N2</accession>
<dbReference type="PANTHER" id="PTHR37484:SF1">
    <property type="entry name" value="ROD SHAPE-DETERMINING PROTEIN MRED"/>
    <property type="match status" value="1"/>
</dbReference>
<evidence type="ECO:0000313" key="10">
    <source>
        <dbReference type="EMBL" id="TCS40097.1"/>
    </source>
</evidence>
<feature type="transmembrane region" description="Helical" evidence="9">
    <location>
        <begin position="74"/>
        <end position="94"/>
    </location>
</feature>
<evidence type="ECO:0000256" key="1">
    <source>
        <dbReference type="ARBA" id="ARBA00004651"/>
    </source>
</evidence>
<reference evidence="10 11" key="1">
    <citation type="submission" date="2019-03" db="EMBL/GenBank/DDBJ databases">
        <title>Genomic Encyclopedia of Archaeal and Bacterial Type Strains, Phase II (KMG-II): from individual species to whole genera.</title>
        <authorList>
            <person name="Goeker M."/>
        </authorList>
    </citation>
    <scope>NUCLEOTIDE SEQUENCE [LARGE SCALE GENOMIC DNA]</scope>
    <source>
        <strain evidence="10 11">DSM 15388</strain>
    </source>
</reference>
<dbReference type="EMBL" id="SLZR01000010">
    <property type="protein sequence ID" value="TCS40097.1"/>
    <property type="molecule type" value="Genomic_DNA"/>
</dbReference>
<dbReference type="NCBIfam" id="TIGR03426">
    <property type="entry name" value="shape_MreD"/>
    <property type="match status" value="1"/>
</dbReference>
<proteinExistence type="inferred from homology"/>
<evidence type="ECO:0000256" key="3">
    <source>
        <dbReference type="ARBA" id="ARBA00022475"/>
    </source>
</evidence>
<comment type="caution">
    <text evidence="10">The sequence shown here is derived from an EMBL/GenBank/DDBJ whole genome shotgun (WGS) entry which is preliminary data.</text>
</comment>
<keyword evidence="7 8" id="KW-0472">Membrane</keyword>
<comment type="similarity">
    <text evidence="2 8">Belongs to the MreD family.</text>
</comment>
<dbReference type="GO" id="GO:0008360">
    <property type="term" value="P:regulation of cell shape"/>
    <property type="evidence" value="ECO:0007669"/>
    <property type="project" value="UniProtKB-UniRule"/>
</dbReference>
<feature type="transmembrane region" description="Helical" evidence="9">
    <location>
        <begin position="135"/>
        <end position="154"/>
    </location>
</feature>
<keyword evidence="3 8" id="KW-1003">Cell membrane</keyword>
<feature type="transmembrane region" description="Helical" evidence="9">
    <location>
        <begin position="41"/>
        <end position="68"/>
    </location>
</feature>
<evidence type="ECO:0000256" key="6">
    <source>
        <dbReference type="ARBA" id="ARBA00022989"/>
    </source>
</evidence>
<evidence type="ECO:0000256" key="8">
    <source>
        <dbReference type="PIRNR" id="PIRNR018472"/>
    </source>
</evidence>
<evidence type="ECO:0000313" key="11">
    <source>
        <dbReference type="Proteomes" id="UP000295793"/>
    </source>
</evidence>
<dbReference type="OrthoDB" id="6647425at2"/>
<dbReference type="AlphaFoldDB" id="A0A4R3I5N2"/>
<dbReference type="Proteomes" id="UP000295793">
    <property type="component" value="Unassembled WGS sequence"/>
</dbReference>
<feature type="transmembrane region" description="Helical" evidence="9">
    <location>
        <begin position="106"/>
        <end position="123"/>
    </location>
</feature>
<dbReference type="PIRSF" id="PIRSF018472">
    <property type="entry name" value="MreD_proteobac"/>
    <property type="match status" value="1"/>
</dbReference>
<comment type="subcellular location">
    <subcellularLocation>
        <location evidence="8">Cell inner membrane</location>
    </subcellularLocation>
    <subcellularLocation>
        <location evidence="1">Cell membrane</location>
        <topology evidence="1">Multi-pass membrane protein</topology>
    </subcellularLocation>
</comment>
<evidence type="ECO:0000256" key="2">
    <source>
        <dbReference type="ARBA" id="ARBA00007776"/>
    </source>
</evidence>
<keyword evidence="6 9" id="KW-1133">Transmembrane helix</keyword>
<dbReference type="Pfam" id="PF04093">
    <property type="entry name" value="MreD"/>
    <property type="match status" value="1"/>
</dbReference>
<evidence type="ECO:0000256" key="4">
    <source>
        <dbReference type="ARBA" id="ARBA00022692"/>
    </source>
</evidence>
<dbReference type="RefSeq" id="WP_132701995.1">
    <property type="nucleotide sequence ID" value="NZ_SLZR01000010.1"/>
</dbReference>
<protein>
    <recommendedName>
        <fullName evidence="8">Rod shape-determining protein MreD</fullName>
    </recommendedName>
</protein>
<evidence type="ECO:0000256" key="5">
    <source>
        <dbReference type="ARBA" id="ARBA00022960"/>
    </source>
</evidence>